<evidence type="ECO:0000313" key="10">
    <source>
        <dbReference type="RefSeq" id="XP_026275641.1"/>
    </source>
</evidence>
<evidence type="ECO:0000313" key="9">
    <source>
        <dbReference type="Proteomes" id="UP000504606"/>
    </source>
</evidence>
<dbReference type="GO" id="GO:0005730">
    <property type="term" value="C:nucleolus"/>
    <property type="evidence" value="ECO:0007669"/>
    <property type="project" value="UniProtKB-SubCell"/>
</dbReference>
<evidence type="ECO:0000256" key="6">
    <source>
        <dbReference type="PROSITE-ProRule" id="PRU00176"/>
    </source>
</evidence>
<dbReference type="GO" id="GO:0003723">
    <property type="term" value="F:RNA binding"/>
    <property type="evidence" value="ECO:0007669"/>
    <property type="project" value="UniProtKB-UniRule"/>
</dbReference>
<dbReference type="InterPro" id="IPR035979">
    <property type="entry name" value="RBD_domain_sf"/>
</dbReference>
<dbReference type="GO" id="GO:0000480">
    <property type="term" value="P:endonucleolytic cleavage in 5'-ETS of tricistronic rRNA transcript (SSU-rRNA, 5.8S rRNA, LSU-rRNA)"/>
    <property type="evidence" value="ECO:0007669"/>
    <property type="project" value="TreeGrafter"/>
</dbReference>
<evidence type="ECO:0000256" key="2">
    <source>
        <dbReference type="ARBA" id="ARBA00005819"/>
    </source>
</evidence>
<proteinExistence type="inferred from homology"/>
<protein>
    <recommendedName>
        <fullName evidence="3">Activator of basal transcription 1</fullName>
    </recommendedName>
</protein>
<dbReference type="InterPro" id="IPR000504">
    <property type="entry name" value="RRM_dom"/>
</dbReference>
<dbReference type="InterPro" id="IPR039119">
    <property type="entry name" value="ABT1/Esf2"/>
</dbReference>
<dbReference type="RefSeq" id="XP_026275641.1">
    <property type="nucleotide sequence ID" value="XM_026419856.2"/>
</dbReference>
<accession>A0A6J1SAA9</accession>
<evidence type="ECO:0000256" key="5">
    <source>
        <dbReference type="ARBA" id="ARBA00023242"/>
    </source>
</evidence>
<dbReference type="GO" id="GO:0000472">
    <property type="term" value="P:endonucleolytic cleavage to generate mature 5'-end of SSU-rRNA from (SSU-rRNA, 5.8S rRNA, LSU-rRNA)"/>
    <property type="evidence" value="ECO:0007669"/>
    <property type="project" value="TreeGrafter"/>
</dbReference>
<dbReference type="Gene3D" id="3.30.70.330">
    <property type="match status" value="1"/>
</dbReference>
<evidence type="ECO:0000256" key="7">
    <source>
        <dbReference type="SAM" id="MobiDB-lite"/>
    </source>
</evidence>
<keyword evidence="5" id="KW-0539">Nucleus</keyword>
<feature type="compositionally biased region" description="Low complexity" evidence="7">
    <location>
        <begin position="13"/>
        <end position="26"/>
    </location>
</feature>
<dbReference type="GO" id="GO:0000447">
    <property type="term" value="P:endonucleolytic cleavage in ITS1 to separate SSU-rRNA from 5.8S rRNA and LSU-rRNA from tricistronic rRNA transcript (SSU-rRNA, 5.8S rRNA, LSU-rRNA)"/>
    <property type="evidence" value="ECO:0007669"/>
    <property type="project" value="TreeGrafter"/>
</dbReference>
<dbReference type="Proteomes" id="UP000504606">
    <property type="component" value="Unplaced"/>
</dbReference>
<feature type="region of interest" description="Disordered" evidence="7">
    <location>
        <begin position="238"/>
        <end position="260"/>
    </location>
</feature>
<dbReference type="InterPro" id="IPR034353">
    <property type="entry name" value="ABT1/ESF2_RRM"/>
</dbReference>
<name>A0A6J1SAA9_FRAOC</name>
<evidence type="ECO:0000256" key="4">
    <source>
        <dbReference type="ARBA" id="ARBA00022884"/>
    </source>
</evidence>
<keyword evidence="9" id="KW-1185">Reference proteome</keyword>
<dbReference type="GO" id="GO:0034462">
    <property type="term" value="P:small-subunit processome assembly"/>
    <property type="evidence" value="ECO:0007669"/>
    <property type="project" value="TreeGrafter"/>
</dbReference>
<keyword evidence="4 6" id="KW-0694">RNA-binding</keyword>
<organism evidence="9 10">
    <name type="scientific">Frankliniella occidentalis</name>
    <name type="common">Western flower thrips</name>
    <name type="synonym">Euthrips occidentalis</name>
    <dbReference type="NCBI Taxonomy" id="133901"/>
    <lineage>
        <taxon>Eukaryota</taxon>
        <taxon>Metazoa</taxon>
        <taxon>Ecdysozoa</taxon>
        <taxon>Arthropoda</taxon>
        <taxon>Hexapoda</taxon>
        <taxon>Insecta</taxon>
        <taxon>Pterygota</taxon>
        <taxon>Neoptera</taxon>
        <taxon>Paraneoptera</taxon>
        <taxon>Thysanoptera</taxon>
        <taxon>Terebrantia</taxon>
        <taxon>Thripoidea</taxon>
        <taxon>Thripidae</taxon>
        <taxon>Frankliniella</taxon>
    </lineage>
</organism>
<dbReference type="PANTHER" id="PTHR12311:SF7">
    <property type="entry name" value="ACTIVATOR OF BASAL TRANSCRIPTION 1"/>
    <property type="match status" value="1"/>
</dbReference>
<evidence type="ECO:0000256" key="1">
    <source>
        <dbReference type="ARBA" id="ARBA00004604"/>
    </source>
</evidence>
<dbReference type="AlphaFoldDB" id="A0A6J1SAA9"/>
<dbReference type="InterPro" id="IPR012677">
    <property type="entry name" value="Nucleotide-bd_a/b_plait_sf"/>
</dbReference>
<evidence type="ECO:0000256" key="3">
    <source>
        <dbReference type="ARBA" id="ARBA00020737"/>
    </source>
</evidence>
<sequence>MSLLPDPAECTMSNPSSDSENNSENEAQALAKPQKIKKKEKRGIIYLSTIPKFMNVTKVREIFGEYGEVDRVFLQPEEKKEDKNKVRKKRKPAKHFTEGWIEFKKKRIAKQVAALLNNKQIGGRKRSKYYDFIWNIKYLPRFKWVHLSERLAYERAVRKQRMNTEIAQAKREATIFSNNVDLGERLSKRQTKESDQQKELRKSLDSEKIVHQYKQRELDSEIVEKKLKLLNDTSVKIKKKNKVAHQKETGPLSEEGRQDFLKSLFGNRK</sequence>
<feature type="region of interest" description="Disordered" evidence="7">
    <location>
        <begin position="1"/>
        <end position="35"/>
    </location>
</feature>
<comment type="subcellular location">
    <subcellularLocation>
        <location evidence="1">Nucleus</location>
        <location evidence="1">Nucleolus</location>
    </subcellularLocation>
</comment>
<dbReference type="PROSITE" id="PS50102">
    <property type="entry name" value="RRM"/>
    <property type="match status" value="1"/>
</dbReference>
<dbReference type="GeneID" id="113204620"/>
<evidence type="ECO:0000259" key="8">
    <source>
        <dbReference type="PROSITE" id="PS50102"/>
    </source>
</evidence>
<dbReference type="SUPFAM" id="SSF54928">
    <property type="entry name" value="RNA-binding domain, RBD"/>
    <property type="match status" value="1"/>
</dbReference>
<feature type="domain" description="RRM" evidence="8">
    <location>
        <begin position="43"/>
        <end position="125"/>
    </location>
</feature>
<dbReference type="CDD" id="cd12263">
    <property type="entry name" value="RRM_ABT1_like"/>
    <property type="match status" value="1"/>
</dbReference>
<dbReference type="KEGG" id="foc:113204620"/>
<comment type="similarity">
    <text evidence="2">Belongs to the ESF2/ABP1 family.</text>
</comment>
<gene>
    <name evidence="10" type="primary">LOC113204620</name>
</gene>
<dbReference type="OrthoDB" id="287393at2759"/>
<reference evidence="10" key="1">
    <citation type="submission" date="2025-08" db="UniProtKB">
        <authorList>
            <consortium name="RefSeq"/>
        </authorList>
    </citation>
    <scope>IDENTIFICATION</scope>
    <source>
        <tissue evidence="10">Whole organism</tissue>
    </source>
</reference>
<dbReference type="PANTHER" id="PTHR12311">
    <property type="entry name" value="ACTIVATOR OF BASAL TRANSCRIPTION 1"/>
    <property type="match status" value="1"/>
</dbReference>